<dbReference type="Gene3D" id="3.40.50.11350">
    <property type="match status" value="1"/>
</dbReference>
<evidence type="ECO:0000313" key="2">
    <source>
        <dbReference type="Proteomes" id="UP000824128"/>
    </source>
</evidence>
<feature type="non-terminal residue" evidence="1">
    <location>
        <position position="1"/>
    </location>
</feature>
<evidence type="ECO:0000313" key="1">
    <source>
        <dbReference type="EMBL" id="HIU94195.1"/>
    </source>
</evidence>
<dbReference type="Proteomes" id="UP000824128">
    <property type="component" value="Unassembled WGS sequence"/>
</dbReference>
<dbReference type="EMBL" id="DVNZ01000110">
    <property type="protein sequence ID" value="HIU94195.1"/>
    <property type="molecule type" value="Genomic_DNA"/>
</dbReference>
<sequence>TLAEAYESRHVILSQRNWISEWNLGYDIARHKDPGTIGHLHKLSETVPLNAATRSHVESSWRENLACFSRILGVNYRFSWHSKSSAQKAPGHPIQPEIDALLAAVLKRCEAWDMDAVFFATESEDAVNYFRSALGPRLVTLRRVRRKDDAVYNEQNPNPMYTPGAMYQTALDYLTEMELLARCTALMGSITSGLRYAIIRNNAAYEHLDIPDLGLFPDTRRKRTK</sequence>
<name>A0A9D1SSY5_9FIRM</name>
<accession>A0A9D1SSY5</accession>
<organism evidence="1 2">
    <name type="scientific">Candidatus Aphodomorpha intestinavium</name>
    <dbReference type="NCBI Taxonomy" id="2840672"/>
    <lineage>
        <taxon>Bacteria</taxon>
        <taxon>Bacillati</taxon>
        <taxon>Bacillota</taxon>
        <taxon>Clostridia</taxon>
        <taxon>Eubacteriales</taxon>
        <taxon>Candidatus Aphodomorpha</taxon>
    </lineage>
</organism>
<dbReference type="AlphaFoldDB" id="A0A9D1SSY5"/>
<reference evidence="1" key="2">
    <citation type="journal article" date="2021" name="PeerJ">
        <title>Extensive microbial diversity within the chicken gut microbiome revealed by metagenomics and culture.</title>
        <authorList>
            <person name="Gilroy R."/>
            <person name="Ravi A."/>
            <person name="Getino M."/>
            <person name="Pursley I."/>
            <person name="Horton D.L."/>
            <person name="Alikhan N.F."/>
            <person name="Baker D."/>
            <person name="Gharbi K."/>
            <person name="Hall N."/>
            <person name="Watson M."/>
            <person name="Adriaenssens E.M."/>
            <person name="Foster-Nyarko E."/>
            <person name="Jarju S."/>
            <person name="Secka A."/>
            <person name="Antonio M."/>
            <person name="Oren A."/>
            <person name="Chaudhuri R.R."/>
            <person name="La Ragione R."/>
            <person name="Hildebrand F."/>
            <person name="Pallen M.J."/>
        </authorList>
    </citation>
    <scope>NUCLEOTIDE SEQUENCE</scope>
    <source>
        <strain evidence="1">ChiGjej2B2-16831</strain>
    </source>
</reference>
<gene>
    <name evidence="1" type="ORF">IAD24_03465</name>
</gene>
<proteinExistence type="predicted"/>
<comment type="caution">
    <text evidence="1">The sequence shown here is derived from an EMBL/GenBank/DDBJ whole genome shotgun (WGS) entry which is preliminary data.</text>
</comment>
<protein>
    <submittedName>
        <fullName evidence="1">Uncharacterized protein</fullName>
    </submittedName>
</protein>
<reference evidence="1" key="1">
    <citation type="submission" date="2020-10" db="EMBL/GenBank/DDBJ databases">
        <authorList>
            <person name="Gilroy R."/>
        </authorList>
    </citation>
    <scope>NUCLEOTIDE SEQUENCE</scope>
    <source>
        <strain evidence="1">ChiGjej2B2-16831</strain>
    </source>
</reference>